<feature type="region of interest" description="Disordered" evidence="1">
    <location>
        <begin position="1"/>
        <end position="31"/>
    </location>
</feature>
<dbReference type="Proteomes" id="UP001596413">
    <property type="component" value="Unassembled WGS sequence"/>
</dbReference>
<feature type="compositionally biased region" description="Pro residues" evidence="1">
    <location>
        <begin position="1"/>
        <end position="12"/>
    </location>
</feature>
<reference evidence="3" key="1">
    <citation type="journal article" date="2019" name="Int. J. Syst. Evol. Microbiol.">
        <title>The Global Catalogue of Microorganisms (GCM) 10K type strain sequencing project: providing services to taxonomists for standard genome sequencing and annotation.</title>
        <authorList>
            <consortium name="The Broad Institute Genomics Platform"/>
            <consortium name="The Broad Institute Genome Sequencing Center for Infectious Disease"/>
            <person name="Wu L."/>
            <person name="Ma J."/>
        </authorList>
    </citation>
    <scope>NUCLEOTIDE SEQUENCE [LARGE SCALE GENOMIC DNA]</scope>
    <source>
        <strain evidence="3">CGMCC 1.13681</strain>
    </source>
</reference>
<evidence type="ECO:0000256" key="1">
    <source>
        <dbReference type="SAM" id="MobiDB-lite"/>
    </source>
</evidence>
<keyword evidence="3" id="KW-1185">Reference proteome</keyword>
<gene>
    <name evidence="2" type="ORF">ACFQLX_13740</name>
</gene>
<proteinExistence type="predicted"/>
<evidence type="ECO:0000313" key="2">
    <source>
        <dbReference type="EMBL" id="MFC7219221.1"/>
    </source>
</evidence>
<dbReference type="EMBL" id="JBHSZO010000019">
    <property type="protein sequence ID" value="MFC7219221.1"/>
    <property type="molecule type" value="Genomic_DNA"/>
</dbReference>
<dbReference type="RefSeq" id="WP_386414789.1">
    <property type="nucleotide sequence ID" value="NZ_JBHSZO010000019.1"/>
</dbReference>
<organism evidence="2 3">
    <name type="scientific">Streptomyces polyrhachis</name>
    <dbReference type="NCBI Taxonomy" id="1282885"/>
    <lineage>
        <taxon>Bacteria</taxon>
        <taxon>Bacillati</taxon>
        <taxon>Actinomycetota</taxon>
        <taxon>Actinomycetes</taxon>
        <taxon>Kitasatosporales</taxon>
        <taxon>Streptomycetaceae</taxon>
        <taxon>Streptomyces</taxon>
    </lineage>
</organism>
<protein>
    <submittedName>
        <fullName evidence="2">Uncharacterized protein</fullName>
    </submittedName>
</protein>
<sequence>MDTLPPPQPSRPRIPGMRPARRKGAAHSATPIYDELYARYRRQARTVPGERGAEDRAAKPAAEAE</sequence>
<name>A0ABW2GH03_9ACTN</name>
<comment type="caution">
    <text evidence="2">The sequence shown here is derived from an EMBL/GenBank/DDBJ whole genome shotgun (WGS) entry which is preliminary data.</text>
</comment>
<accession>A0ABW2GH03</accession>
<feature type="region of interest" description="Disordered" evidence="1">
    <location>
        <begin position="45"/>
        <end position="65"/>
    </location>
</feature>
<evidence type="ECO:0000313" key="3">
    <source>
        <dbReference type="Proteomes" id="UP001596413"/>
    </source>
</evidence>